<proteinExistence type="predicted"/>
<keyword evidence="3" id="KW-1185">Reference proteome</keyword>
<sequence>MLKYQRSFLNLKRATVVLNRLHVRRKSHCINTTVIPAPFCGSPTIVIRSPYSVKVKPIDPVEYGDMKAVIGFLYLQTEIDEEISERDKATLNEHIKYDMKSIWSHNREFVEVSCSRPQKLQFPLKDISLHFHIPVYYGAEIEVEGEASVNVSGLEGQLFEVIAEKGFCELKNLKGSRLSVETEGGDIACDSHLLFEFGTLTTKDKGRISVKKLQGKKFCLQSENGDIDVGATYLIRAELASKEGQVRLGDIHGLTEVNVDSGDITVGSTCGTLKAVTRSGNIDASLLCHDDVVLKSREGNISVKILEESVSSELKVKSESVNIDSKLNFVKTEEDIGQNFIVMTAELNPKKDMNGQLRTITAEAKLGSVKFQKIDWLSSLKLNQREK</sequence>
<reference evidence="2" key="2">
    <citation type="journal article" date="2023" name="Science">
        <title>Genomic signatures of disease resistance in endangered staghorn corals.</title>
        <authorList>
            <person name="Vollmer S.V."/>
            <person name="Selwyn J.D."/>
            <person name="Despard B.A."/>
            <person name="Roesel C.L."/>
        </authorList>
    </citation>
    <scope>NUCLEOTIDE SEQUENCE</scope>
    <source>
        <strain evidence="2">K2</strain>
    </source>
</reference>
<dbReference type="PANTHER" id="PTHR34094">
    <property type="match status" value="1"/>
</dbReference>
<evidence type="ECO:0000259" key="1">
    <source>
        <dbReference type="Pfam" id="PF13349"/>
    </source>
</evidence>
<evidence type="ECO:0000313" key="2">
    <source>
        <dbReference type="EMBL" id="KAK2566421.1"/>
    </source>
</evidence>
<gene>
    <name evidence="2" type="ORF">P5673_009933</name>
</gene>
<evidence type="ECO:0000313" key="3">
    <source>
        <dbReference type="Proteomes" id="UP001249851"/>
    </source>
</evidence>
<comment type="caution">
    <text evidence="2">The sequence shown here is derived from an EMBL/GenBank/DDBJ whole genome shotgun (WGS) entry which is preliminary data.</text>
</comment>
<protein>
    <submittedName>
        <fullName evidence="2">Protein FAM185A</fullName>
    </submittedName>
</protein>
<dbReference type="Pfam" id="PF13349">
    <property type="entry name" value="DUF4097"/>
    <property type="match status" value="1"/>
</dbReference>
<dbReference type="InterPro" id="IPR025164">
    <property type="entry name" value="Toastrack_DUF4097"/>
</dbReference>
<reference evidence="2" key="1">
    <citation type="journal article" date="2023" name="G3 (Bethesda)">
        <title>Whole genome assembly and annotation of the endangered Caribbean coral Acropora cervicornis.</title>
        <authorList>
            <person name="Selwyn J.D."/>
            <person name="Vollmer S.V."/>
        </authorList>
    </citation>
    <scope>NUCLEOTIDE SEQUENCE</scope>
    <source>
        <strain evidence="2">K2</strain>
    </source>
</reference>
<organism evidence="2 3">
    <name type="scientific">Acropora cervicornis</name>
    <name type="common">Staghorn coral</name>
    <dbReference type="NCBI Taxonomy" id="6130"/>
    <lineage>
        <taxon>Eukaryota</taxon>
        <taxon>Metazoa</taxon>
        <taxon>Cnidaria</taxon>
        <taxon>Anthozoa</taxon>
        <taxon>Hexacorallia</taxon>
        <taxon>Scleractinia</taxon>
        <taxon>Astrocoeniina</taxon>
        <taxon>Acroporidae</taxon>
        <taxon>Acropora</taxon>
    </lineage>
</organism>
<name>A0AAD9QSR3_ACRCE</name>
<accession>A0AAD9QSR3</accession>
<dbReference type="PANTHER" id="PTHR34094:SF1">
    <property type="entry name" value="PROTEIN FAM185A"/>
    <property type="match status" value="1"/>
</dbReference>
<dbReference type="AlphaFoldDB" id="A0AAD9QSR3"/>
<dbReference type="Proteomes" id="UP001249851">
    <property type="component" value="Unassembled WGS sequence"/>
</dbReference>
<dbReference type="EMBL" id="JARQWQ010000017">
    <property type="protein sequence ID" value="KAK2566421.1"/>
    <property type="molecule type" value="Genomic_DNA"/>
</dbReference>
<feature type="domain" description="DUF4097" evidence="1">
    <location>
        <begin position="204"/>
        <end position="329"/>
    </location>
</feature>